<feature type="chain" id="PRO_5005849747" description="Beta-ketoacyl synthase-like N-terminal domain-containing protein" evidence="1">
    <location>
        <begin position="21"/>
        <end position="239"/>
    </location>
</feature>
<evidence type="ECO:0000259" key="2">
    <source>
        <dbReference type="Pfam" id="PF13723"/>
    </source>
</evidence>
<sequence length="239" mass="25501">MSATSAASLSFNLHAWSAWASDLTTPEAWQHWAHTGERQAQQQEPAVAAMPAMLRRRAQKLGRMALETLYAQPAPADFPLVVASRYGEILRSTALLQELAETGAVSPQSFSMSVHNAIGGLYTIATQQQTPVSALAAGTQTTLGGLIEAAMQLADGAPGVRLLLCDEPLPDLYERYGETATPAFAYLLTLTPGAQLRLHHQPGNGQDAAPLDLLRFLLTDAPTLSLGQTGWCISRALAL</sequence>
<dbReference type="Proteomes" id="UP000037939">
    <property type="component" value="Unassembled WGS sequence"/>
</dbReference>
<keyword evidence="4" id="KW-1185">Reference proteome</keyword>
<dbReference type="STRING" id="857265.WG78_05480"/>
<name>A0A0N0GPW2_9NEIS</name>
<comment type="caution">
    <text evidence="3">The sequence shown here is derived from an EMBL/GenBank/DDBJ whole genome shotgun (WGS) entry which is preliminary data.</text>
</comment>
<evidence type="ECO:0000313" key="4">
    <source>
        <dbReference type="Proteomes" id="UP000037939"/>
    </source>
</evidence>
<dbReference type="OrthoDB" id="9798676at2"/>
<dbReference type="EMBL" id="LAQT01000003">
    <property type="protein sequence ID" value="KPC54075.1"/>
    <property type="molecule type" value="Genomic_DNA"/>
</dbReference>
<keyword evidence="1" id="KW-0732">Signal</keyword>
<accession>A0A0N0GPW2</accession>
<evidence type="ECO:0000256" key="1">
    <source>
        <dbReference type="SAM" id="SignalP"/>
    </source>
</evidence>
<proteinExistence type="predicted"/>
<dbReference type="InterPro" id="IPR014030">
    <property type="entry name" value="Ketoacyl_synth_N"/>
</dbReference>
<reference evidence="3 4" key="1">
    <citation type="submission" date="2015-07" db="EMBL/GenBank/DDBJ databases">
        <title>Draft genome sequence of the Amantichitinum ursilacus IGB-41, a new chitin-degrading bacterium.</title>
        <authorList>
            <person name="Kirstahler P."/>
            <person name="Guenther M."/>
            <person name="Grumaz C."/>
            <person name="Rupp S."/>
            <person name="Zibek S."/>
            <person name="Sohn K."/>
        </authorList>
    </citation>
    <scope>NUCLEOTIDE SEQUENCE [LARGE SCALE GENOMIC DNA]</scope>
    <source>
        <strain evidence="3 4">IGB-41</strain>
    </source>
</reference>
<evidence type="ECO:0000313" key="3">
    <source>
        <dbReference type="EMBL" id="KPC54075.1"/>
    </source>
</evidence>
<feature type="domain" description="Beta-ketoacyl synthase-like N-terminal" evidence="2">
    <location>
        <begin position="29"/>
        <end position="204"/>
    </location>
</feature>
<protein>
    <recommendedName>
        <fullName evidence="2">Beta-ketoacyl synthase-like N-terminal domain-containing protein</fullName>
    </recommendedName>
</protein>
<dbReference type="Pfam" id="PF13723">
    <property type="entry name" value="Ketoacyl-synt_2"/>
    <property type="match status" value="1"/>
</dbReference>
<gene>
    <name evidence="3" type="ORF">WG78_05480</name>
</gene>
<dbReference type="AlphaFoldDB" id="A0A0N0GPW2"/>
<dbReference type="RefSeq" id="WP_053936783.1">
    <property type="nucleotide sequence ID" value="NZ_LAQT01000003.1"/>
</dbReference>
<feature type="signal peptide" evidence="1">
    <location>
        <begin position="1"/>
        <end position="20"/>
    </location>
</feature>
<organism evidence="3 4">
    <name type="scientific">Amantichitinum ursilacus</name>
    <dbReference type="NCBI Taxonomy" id="857265"/>
    <lineage>
        <taxon>Bacteria</taxon>
        <taxon>Pseudomonadati</taxon>
        <taxon>Pseudomonadota</taxon>
        <taxon>Betaproteobacteria</taxon>
        <taxon>Neisseriales</taxon>
        <taxon>Chitinibacteraceae</taxon>
        <taxon>Amantichitinum</taxon>
    </lineage>
</organism>